<evidence type="ECO:0000256" key="15">
    <source>
        <dbReference type="ARBA" id="ARBA00024499"/>
    </source>
</evidence>
<comment type="catalytic activity">
    <reaction evidence="18">
        <text>a 5'-end (5'-triphosphoguanosine)-adenylyl-adenylyl-cytidylyl-adenosine in mRNA + S-adenosyl-L-methionine = a 5'-end (5'-triphosphoguanosine)-(2'-O-methyladenylyl)-adenylyl-cytidylyl-adenosine in mRNA + S-adenosyl-L-homocysteine + H(+)</text>
        <dbReference type="Rhea" id="RHEA:65380"/>
        <dbReference type="Rhea" id="RHEA-COMP:16797"/>
        <dbReference type="Rhea" id="RHEA-COMP:16801"/>
        <dbReference type="ChEBI" id="CHEBI:15378"/>
        <dbReference type="ChEBI" id="CHEBI:57856"/>
        <dbReference type="ChEBI" id="CHEBI:59789"/>
        <dbReference type="ChEBI" id="CHEBI:156482"/>
        <dbReference type="ChEBI" id="CHEBI:156484"/>
    </reaction>
</comment>
<keyword evidence="9" id="KW-0067">ATP-binding</keyword>
<evidence type="ECO:0000256" key="4">
    <source>
        <dbReference type="ARBA" id="ARBA00022664"/>
    </source>
</evidence>
<dbReference type="InterPro" id="IPR014023">
    <property type="entry name" value="Mononeg_RNA_pol_cat"/>
</dbReference>
<evidence type="ECO:0000256" key="18">
    <source>
        <dbReference type="ARBA" id="ARBA00047332"/>
    </source>
</evidence>
<comment type="catalytic activity">
    <reaction evidence="20">
        <text>GTP + H2O = GDP + phosphate + H(+)</text>
        <dbReference type="Rhea" id="RHEA:19669"/>
        <dbReference type="ChEBI" id="CHEBI:15377"/>
        <dbReference type="ChEBI" id="CHEBI:15378"/>
        <dbReference type="ChEBI" id="CHEBI:37565"/>
        <dbReference type="ChEBI" id="CHEBI:43474"/>
        <dbReference type="ChEBI" id="CHEBI:58189"/>
    </reaction>
</comment>
<evidence type="ECO:0000256" key="14">
    <source>
        <dbReference type="ARBA" id="ARBA00024494"/>
    </source>
</evidence>
<dbReference type="GO" id="GO:0044423">
    <property type="term" value="C:virion component"/>
    <property type="evidence" value="ECO:0007669"/>
    <property type="project" value="UniProtKB-KW"/>
</dbReference>
<keyword evidence="10" id="KW-0946">Virion</keyword>
<evidence type="ECO:0000256" key="5">
    <source>
        <dbReference type="ARBA" id="ARBA00022679"/>
    </source>
</evidence>
<evidence type="ECO:0000256" key="7">
    <source>
        <dbReference type="ARBA" id="ARBA00022695"/>
    </source>
</evidence>
<evidence type="ECO:0000256" key="17">
    <source>
        <dbReference type="ARBA" id="ARBA00031012"/>
    </source>
</evidence>
<evidence type="ECO:0000256" key="12">
    <source>
        <dbReference type="ARBA" id="ARBA00023042"/>
    </source>
</evidence>
<evidence type="ECO:0000256" key="9">
    <source>
        <dbReference type="ARBA" id="ARBA00022840"/>
    </source>
</evidence>
<accession>A0A894KPV8</accession>
<evidence type="ECO:0000256" key="11">
    <source>
        <dbReference type="ARBA" id="ARBA00022953"/>
    </source>
</evidence>
<comment type="catalytic activity">
    <reaction evidence="15">
        <text>a 5'-end (5'-triphosphoguanosine)-(2'-O-methyladenylyl)-adenylyl-cytidylyl-adenosine in mRNA + S-adenosyl-L-methionine = a 5'-end (N(7)-methyl 5'-triphosphoguanosine)-(2'-O-methyladenylyl)-adenylyl-cytidylyl-adenosine in mRNA + S-adenosyl-L-homocysteine</text>
        <dbReference type="Rhea" id="RHEA:65440"/>
        <dbReference type="Rhea" id="RHEA-COMP:16798"/>
        <dbReference type="Rhea" id="RHEA-COMP:16801"/>
        <dbReference type="ChEBI" id="CHEBI:57856"/>
        <dbReference type="ChEBI" id="CHEBI:59789"/>
        <dbReference type="ChEBI" id="CHEBI:156482"/>
        <dbReference type="ChEBI" id="CHEBI:156483"/>
    </reaction>
</comment>
<keyword evidence="3 22" id="KW-0696">RNA-directed RNA polymerase</keyword>
<comment type="subcellular location">
    <subcellularLocation>
        <location evidence="1">Virion</location>
    </subcellularLocation>
</comment>
<evidence type="ECO:0000256" key="3">
    <source>
        <dbReference type="ARBA" id="ARBA00022484"/>
    </source>
</evidence>
<name>A0A894KPV8_9MONO</name>
<proteinExistence type="predicted"/>
<dbReference type="EC" id="2.7.7.48" evidence="2"/>
<keyword evidence="5" id="KW-0808">Transferase</keyword>
<evidence type="ECO:0000256" key="20">
    <source>
        <dbReference type="ARBA" id="ARBA00048548"/>
    </source>
</evidence>
<dbReference type="GO" id="GO:0004482">
    <property type="term" value="F:mRNA 5'-cap (guanine-N7-)-methyltransferase activity"/>
    <property type="evidence" value="ECO:0007669"/>
    <property type="project" value="InterPro"/>
</dbReference>
<evidence type="ECO:0000256" key="19">
    <source>
        <dbReference type="ARBA" id="ARBA00047370"/>
    </source>
</evidence>
<sequence>MSDVYQTYNLLDPEDDGVFSYFSEIKGEKRSNAEKGAREKASIAGHLCAPIYGAEVDLLMKKDPDLCVCFRHKKLFPKFKECRSFRELEDPISVVQDWLETIVIPPRVLEGRKKAMLYSARNWVIQKVAMSKPLSPLCSAREVKQYCDEKLGELEKRFSCLEAELRSMIKAEIIKDNICFKDIGLGELLQYGGGKFERDLSSLMIGAMDYLFPTNLILCGLDKTQSLFGLKLYWLLVDIFQYYPGFSILETGSSLYKKFLTLRRKRRDGFFSFMASWEPLIVGSVVNRSDDLGCSALYMSQHTEMSGYLEDSRSGLIMKDFLPKGETENETRMFLDLIGMVKIMGYPTLVESKLLDQLREHGTTDAHIDNEVSTEVDALTRRNFLLRYYSARNCYPKLSHCPRELIDYIKNNRQIPVKIQSNLKIWENVVFGKVFDFDFGADLSDRIKDSACALNYSAWGRAFDRCAFKSLYGKSPPPSSSAPICRERRVIDAFLKANPDIIRSIFFDREQGIYDPEDHVIFQCGKELEQKENSGRAFTKQTEYQRFFQVSLEHAVAECILPFVPEQSMTDGEVKIANKHMSHLKSLGGASQLINFDLQKWCLRHRVGNVRRIGKMYDELFGLNGIFENSHDFFLYVPTFCNNRFSPPDYDDKGNPIPGPYFLNDFLGGNEGMHQKKWTHASIGIFNLALEKCRLKGTIMCQGDNIIIILHFDPDQVDKSDVLRSSFLNTINGMLEAMNHKLKEKETWYSKHLHEYGKQRVYKGVAISGGTKKATKIIPDINDGLSSYHSCISSLNTTTEAIAKVSFCADLAFIINQVMVANFLIRKGFVRPDELNSIRRLLLCPADFGGLPLSSYMSHSVRGHDDHVTSWLCVALTLKEHYPSMFKEVVNLWQLVPARTASSSKDRSRLYEDPYCLNIKSLPSADSKIRDLTLAYLKSDAVTNPNIRRLYSEQFSMSYDSVIASIDKMRPIYAPLGNVLLKSSNAGIGKMLQGKLTSSKTIEKAVSRQTSLLELIDLKNSEMVEATKKLARRGNFLGNITYFKDSCPVVIADKLREKSWGVDLVGVTKPPYQHQVVLQDLDDVTDSQRNRTIVIKLSPDVQENPAYCHKTFGPFKPYVGSRTKEKITKASIDVTEKTSYIRAAQTLGKMKSWLELIGAKGLVELCDKLIQEKLDVIQLPESVENIEDICAKVRSGNIYHRMSSDVEHSVAMVNCLLTVTSHYSQSSNLLQSLTQDGEDFTVFFQLVYAANIYLLSSSSCFINKLPAEVACVLECIHCTKLLPPTDFDIHQLGHIDRAAVVDVSSPSLSTRSENVDICLLLEIVLGMEFSNNIEANYAANHAGSEAFRGTALVAKAQVSINDLRKCRLDNVILAAFIFSPHCHQLMFEDNEILINNSNDLSFVFMAETIINSDRREDLFQILGRSVPEHTMVTRSERMSAFISRSVKNYLMKNYEKALELLTYTFRDDVNNWRCKNALSAMIGFGGKMRLGWRPWKIAKQHLIMGNLAMCKKKLGISHVVPKISRDEVITCWRANRLTQSLPQVVPERIIVDYSVDLSLLRHDQYYHDRCSDEELLYDYKFLSFLARPIVVISSAANKYLEILMALGALKDLERADTGVYCLAEGSSGTKLILTLLSKGPTYYNTLMRSNVDNRDSSTDFKGPSCVVGGINESREPNRHKLASGETDILTAEFRKKLMSEMSLNPPFLVTMDAESNHHGSNVEFVRWLVPSILGHNPRLVIFKLFLVEGLSHILTGLLEEFSGYQWVLFKPISSSPTSREIFLVITHISLQPYQWGKLVSCHNKIQTIPIEKLSRIGKNAIESYLAAAYYVNERINALFVGEVPTFGDRVVVQGACGFCCHLQLRSLIDALDRCHLSDGDSAVNIVVRAGGTNSWLFKQSMDLIFMVLTLTRSDAGLVDILEVCRRINVVASELSGYRAKVSRRFNSPEHIDGYIYFGPTMDGNYLTSWNDVKFFMRNWKSSPCSHPLETIIKPNKSDLHSSLSYNLIMTMRMVGICSRLLDFMVYKDSEN</sequence>
<dbReference type="EMBL" id="MW435016">
    <property type="protein sequence ID" value="QRW42745.1"/>
    <property type="molecule type" value="Genomic_RNA"/>
</dbReference>
<dbReference type="InterPro" id="IPR026890">
    <property type="entry name" value="Mononeg_mRNAcap"/>
</dbReference>
<dbReference type="Pfam" id="PF14318">
    <property type="entry name" value="Mononeg_mRNAcap"/>
    <property type="match status" value="1"/>
</dbReference>
<comment type="catalytic activity">
    <reaction evidence="14">
        <text>a 5'-end triphospho-adenylyl-adenylyl-cytidylyl-adenosine in mRNA + GDP + H(+) = a 5'-end (5'-triphosphoguanosine)-adenylyl-adenylyl-cytidylyl-adenosine in mRNA + diphosphate</text>
        <dbReference type="Rhea" id="RHEA:65436"/>
        <dbReference type="Rhea" id="RHEA-COMP:16797"/>
        <dbReference type="Rhea" id="RHEA-COMP:16799"/>
        <dbReference type="ChEBI" id="CHEBI:15378"/>
        <dbReference type="ChEBI" id="CHEBI:33019"/>
        <dbReference type="ChEBI" id="CHEBI:58189"/>
        <dbReference type="ChEBI" id="CHEBI:156484"/>
        <dbReference type="ChEBI" id="CHEBI:156503"/>
        <dbReference type="EC" id="2.7.7.88"/>
    </reaction>
</comment>
<evidence type="ECO:0000256" key="10">
    <source>
        <dbReference type="ARBA" id="ARBA00022844"/>
    </source>
</evidence>
<reference evidence="22" key="1">
    <citation type="journal article" date="2020" name="bioRxiv">
        <title>Single mosquito metatranscriptomics identifies vectors, emerging pathogens and reservoirs in one assay.</title>
        <authorList>
            <person name="Batson J."/>
            <person name="Dudas G."/>
            <person name="Haas-Stapleton E."/>
            <person name="Kistler A.L."/>
            <person name="Li L.M."/>
            <person name="Logan P."/>
            <person name="Ratnasiri K."/>
            <person name="Retallack H."/>
        </authorList>
    </citation>
    <scope>NUCLEOTIDE SEQUENCE</scope>
    <source>
        <strain evidence="22">CMS001_008_ALCO</strain>
    </source>
</reference>
<evidence type="ECO:0000256" key="1">
    <source>
        <dbReference type="ARBA" id="ARBA00004328"/>
    </source>
</evidence>
<evidence type="ECO:0000313" key="22">
    <source>
        <dbReference type="EMBL" id="QRW42745.1"/>
    </source>
</evidence>
<keyword evidence="13" id="KW-0511">Multifunctional enzyme</keyword>
<evidence type="ECO:0000256" key="8">
    <source>
        <dbReference type="ARBA" id="ARBA00022741"/>
    </source>
</evidence>
<dbReference type="PROSITE" id="PS50526">
    <property type="entry name" value="RDRP_SSRNA_NEG_NONSEG"/>
    <property type="match status" value="1"/>
</dbReference>
<dbReference type="GO" id="GO:0003968">
    <property type="term" value="F:RNA-directed RNA polymerase activity"/>
    <property type="evidence" value="ECO:0007669"/>
    <property type="project" value="UniProtKB-KW"/>
</dbReference>
<evidence type="ECO:0000259" key="21">
    <source>
        <dbReference type="PROSITE" id="PS50526"/>
    </source>
</evidence>
<protein>
    <recommendedName>
        <fullName evidence="2">RNA-directed RNA polymerase</fullName>
        <ecNumber evidence="2">2.7.7.48</ecNumber>
    </recommendedName>
    <alternativeName>
        <fullName evidence="17">Replicase</fullName>
    </alternativeName>
    <alternativeName>
        <fullName evidence="16">Transcriptase</fullName>
    </alternativeName>
</protein>
<evidence type="ECO:0000256" key="6">
    <source>
        <dbReference type="ARBA" id="ARBA00022691"/>
    </source>
</evidence>
<keyword evidence="8" id="KW-0547">Nucleotide-binding</keyword>
<dbReference type="Pfam" id="PF00946">
    <property type="entry name" value="Mononeg_RNA_pol"/>
    <property type="match status" value="1"/>
</dbReference>
<comment type="catalytic activity">
    <reaction evidence="19">
        <text>a 5'-end (5'-triphosphoguanosine)-adenylyl-adenylyl-cytidylyl-adenosine in mRNA + 2 S-adenosyl-L-methionine = a 5'-end (N(7)-methyl 5'-triphosphoguanosine)-(2'-O-methyladenylyl)-adenylyl-cytidylyl-adenosine in mRNA + 2 S-adenosyl-L-homocysteine + H(+)</text>
        <dbReference type="Rhea" id="RHEA:65376"/>
        <dbReference type="Rhea" id="RHEA-COMP:16797"/>
        <dbReference type="Rhea" id="RHEA-COMP:16798"/>
        <dbReference type="ChEBI" id="CHEBI:15378"/>
        <dbReference type="ChEBI" id="CHEBI:57856"/>
        <dbReference type="ChEBI" id="CHEBI:59789"/>
        <dbReference type="ChEBI" id="CHEBI:156483"/>
        <dbReference type="ChEBI" id="CHEBI:156484"/>
        <dbReference type="EC" id="2.1.1.375"/>
    </reaction>
</comment>
<evidence type="ECO:0000256" key="16">
    <source>
        <dbReference type="ARBA" id="ARBA00030436"/>
    </source>
</evidence>
<feature type="domain" description="RdRp catalytic" evidence="21">
    <location>
        <begin position="590"/>
        <end position="764"/>
    </location>
</feature>
<keyword evidence="12" id="KW-0506">mRNA capping</keyword>
<evidence type="ECO:0000256" key="13">
    <source>
        <dbReference type="ARBA" id="ARBA00023268"/>
    </source>
</evidence>
<keyword evidence="6" id="KW-0949">S-adenosyl-L-methionine</keyword>
<organism evidence="22">
    <name type="scientific">Gordis virus</name>
    <dbReference type="NCBI Taxonomy" id="2800918"/>
    <lineage>
        <taxon>Viruses</taxon>
        <taxon>Riboviria</taxon>
        <taxon>Orthornavirae</taxon>
        <taxon>Negarnaviricota</taxon>
        <taxon>Haploviricotina</taxon>
        <taxon>Monjiviricetes</taxon>
        <taxon>Mononegavirales</taxon>
        <taxon>Xinmoviridae</taxon>
        <taxon>Gordisvirus</taxon>
        <taxon>Gordisvirus californiense</taxon>
    </lineage>
</organism>
<keyword evidence="4" id="KW-0507">mRNA processing</keyword>
<keyword evidence="11" id="KW-0693">Viral RNA replication</keyword>
<dbReference type="GO" id="GO:0005524">
    <property type="term" value="F:ATP binding"/>
    <property type="evidence" value="ECO:0007669"/>
    <property type="project" value="UniProtKB-KW"/>
</dbReference>
<evidence type="ECO:0000256" key="2">
    <source>
        <dbReference type="ARBA" id="ARBA00012494"/>
    </source>
</evidence>
<keyword evidence="7" id="KW-0548">Nucleotidyltransferase</keyword>